<evidence type="ECO:0000256" key="6">
    <source>
        <dbReference type="SAM" id="Coils"/>
    </source>
</evidence>
<feature type="coiled-coil region" evidence="6">
    <location>
        <begin position="148"/>
        <end position="208"/>
    </location>
</feature>
<evidence type="ECO:0000313" key="11">
    <source>
        <dbReference type="Proteomes" id="UP000295611"/>
    </source>
</evidence>
<name>A0A4R7B513_9NEIS</name>
<dbReference type="SUPFAM" id="SSF111369">
    <property type="entry name" value="HlyD-like secretion proteins"/>
    <property type="match status" value="2"/>
</dbReference>
<feature type="signal peptide" evidence="7">
    <location>
        <begin position="1"/>
        <end position="23"/>
    </location>
</feature>
<dbReference type="Gene3D" id="2.40.30.170">
    <property type="match status" value="1"/>
</dbReference>
<keyword evidence="4" id="KW-0574">Periplasm</keyword>
<gene>
    <name evidence="10" type="ORF">DFP86_107108</name>
</gene>
<proteinExistence type="inferred from homology"/>
<sequence length="329" mass="35070">MEKKVRKLAVGAVALLAAGTLWAVWAASRPPEPLVLYGNVDIRQVNLGFRVAGRLQSLAFDEGDAVPAGAVLARLDEEPYRHAEAEAEANVAAAQARVAQMKAGYRQEEVAQAAAAVTQRQAAWQDAEAALARQQALRGTGAAAARNYDDALSARDQARAQLAAAQAQYAQYRRGYRQEDRDAAQAALKQAEALLASARLQRSDTQLKAPQGGVVLTRAAEPGTILAAGSTLFTLSLGHPVWVRAYVAEPDLGRVAPGTAVKVVTDGRADRPYRGVIGYVSPSAEFTPKNVETPDLRTGLVYRLRVVVSDPDTGLRQGMPVTVRLADGR</sequence>
<evidence type="ECO:0000256" key="4">
    <source>
        <dbReference type="ARBA" id="ARBA00022764"/>
    </source>
</evidence>
<dbReference type="Gene3D" id="2.40.50.100">
    <property type="match status" value="1"/>
</dbReference>
<reference evidence="10 11" key="1">
    <citation type="submission" date="2019-03" db="EMBL/GenBank/DDBJ databases">
        <title>Genomic Encyclopedia of Type Strains, Phase III (KMG-III): the genomes of soil and plant-associated and newly described type strains.</title>
        <authorList>
            <person name="Whitman W."/>
        </authorList>
    </citation>
    <scope>NUCLEOTIDE SEQUENCE [LARGE SCALE GENOMIC DNA]</scope>
    <source>
        <strain evidence="10 11">CECT 8976</strain>
    </source>
</reference>
<dbReference type="EMBL" id="SNZP01000007">
    <property type="protein sequence ID" value="TDR79744.1"/>
    <property type="molecule type" value="Genomic_DNA"/>
</dbReference>
<dbReference type="Gene3D" id="1.10.287.470">
    <property type="entry name" value="Helix hairpin bin"/>
    <property type="match status" value="2"/>
</dbReference>
<evidence type="ECO:0000259" key="9">
    <source>
        <dbReference type="Pfam" id="PF25954"/>
    </source>
</evidence>
<dbReference type="AlphaFoldDB" id="A0A4R7B513"/>
<dbReference type="PANTHER" id="PTHR32347">
    <property type="entry name" value="EFFLUX SYSTEM COMPONENT YKNX-RELATED"/>
    <property type="match status" value="1"/>
</dbReference>
<keyword evidence="5 6" id="KW-0175">Coiled coil</keyword>
<evidence type="ECO:0000256" key="1">
    <source>
        <dbReference type="ARBA" id="ARBA00004418"/>
    </source>
</evidence>
<dbReference type="InterPro" id="IPR058792">
    <property type="entry name" value="Beta-barrel_RND_2"/>
</dbReference>
<dbReference type="Proteomes" id="UP000295611">
    <property type="component" value="Unassembled WGS sequence"/>
</dbReference>
<dbReference type="Pfam" id="PF25881">
    <property type="entry name" value="HH_YBHG"/>
    <property type="match status" value="1"/>
</dbReference>
<dbReference type="InterPro" id="IPR050465">
    <property type="entry name" value="UPF0194_transport"/>
</dbReference>
<evidence type="ECO:0000313" key="10">
    <source>
        <dbReference type="EMBL" id="TDR79744.1"/>
    </source>
</evidence>
<dbReference type="PANTHER" id="PTHR32347:SF29">
    <property type="entry name" value="UPF0194 MEMBRANE PROTEIN YBHG"/>
    <property type="match status" value="1"/>
</dbReference>
<keyword evidence="11" id="KW-1185">Reference proteome</keyword>
<feature type="domain" description="CusB-like beta-barrel" evidence="9">
    <location>
        <begin position="240"/>
        <end position="327"/>
    </location>
</feature>
<accession>A0A4R7B513</accession>
<organism evidence="10 11">
    <name type="scientific">Paludibacterium purpuratum</name>
    <dbReference type="NCBI Taxonomy" id="1144873"/>
    <lineage>
        <taxon>Bacteria</taxon>
        <taxon>Pseudomonadati</taxon>
        <taxon>Pseudomonadota</taxon>
        <taxon>Betaproteobacteria</taxon>
        <taxon>Neisseriales</taxon>
        <taxon>Chromobacteriaceae</taxon>
        <taxon>Paludibacterium</taxon>
    </lineage>
</organism>
<evidence type="ECO:0000256" key="2">
    <source>
        <dbReference type="ARBA" id="ARBA00010602"/>
    </source>
</evidence>
<dbReference type="Pfam" id="PF25954">
    <property type="entry name" value="Beta-barrel_RND_2"/>
    <property type="match status" value="1"/>
</dbReference>
<evidence type="ECO:0000259" key="8">
    <source>
        <dbReference type="Pfam" id="PF25881"/>
    </source>
</evidence>
<comment type="subcellular location">
    <subcellularLocation>
        <location evidence="1">Periplasm</location>
    </subcellularLocation>
</comment>
<dbReference type="InterPro" id="IPR059052">
    <property type="entry name" value="HH_YbhG-like"/>
</dbReference>
<dbReference type="OrthoDB" id="9813967at2"/>
<dbReference type="NCBIfam" id="NF002939">
    <property type="entry name" value="PRK03598.1"/>
    <property type="match status" value="1"/>
</dbReference>
<comment type="similarity">
    <text evidence="2">Belongs to the UPF0194 family.</text>
</comment>
<comment type="caution">
    <text evidence="10">The sequence shown here is derived from an EMBL/GenBank/DDBJ whole genome shotgun (WGS) entry which is preliminary data.</text>
</comment>
<feature type="domain" description="YbhG-like alpha-helical hairpin" evidence="8">
    <location>
        <begin position="75"/>
        <end position="201"/>
    </location>
</feature>
<dbReference type="GO" id="GO:0042597">
    <property type="term" value="C:periplasmic space"/>
    <property type="evidence" value="ECO:0007669"/>
    <property type="project" value="UniProtKB-SubCell"/>
</dbReference>
<feature type="chain" id="PRO_5020411407" evidence="7">
    <location>
        <begin position="24"/>
        <end position="329"/>
    </location>
</feature>
<keyword evidence="3 7" id="KW-0732">Signal</keyword>
<protein>
    <submittedName>
        <fullName evidence="10">HlyD family secretion protein</fullName>
    </submittedName>
</protein>
<evidence type="ECO:0000256" key="5">
    <source>
        <dbReference type="ARBA" id="ARBA00023054"/>
    </source>
</evidence>
<evidence type="ECO:0000256" key="7">
    <source>
        <dbReference type="SAM" id="SignalP"/>
    </source>
</evidence>
<dbReference type="RefSeq" id="WP_133680746.1">
    <property type="nucleotide sequence ID" value="NZ_SNZP01000007.1"/>
</dbReference>
<evidence type="ECO:0000256" key="3">
    <source>
        <dbReference type="ARBA" id="ARBA00022729"/>
    </source>
</evidence>